<keyword evidence="10" id="KW-0539">Nucleus</keyword>
<dbReference type="InterPro" id="IPR013761">
    <property type="entry name" value="SAM/pointed_sf"/>
</dbReference>
<feature type="domain" description="PHD-type" evidence="13">
    <location>
        <begin position="461"/>
        <end position="511"/>
    </location>
</feature>
<feature type="region of interest" description="Disordered" evidence="12">
    <location>
        <begin position="258"/>
        <end position="288"/>
    </location>
</feature>
<dbReference type="GO" id="GO:0008270">
    <property type="term" value="F:zinc ion binding"/>
    <property type="evidence" value="ECO:0007669"/>
    <property type="project" value="UniProtKB-KW"/>
</dbReference>
<dbReference type="InterPro" id="IPR013083">
    <property type="entry name" value="Znf_RING/FYVE/PHD"/>
</dbReference>
<dbReference type="InterPro" id="IPR001965">
    <property type="entry name" value="Znf_PHD"/>
</dbReference>
<keyword evidence="3" id="KW-1017">Isopeptide bond</keyword>
<feature type="compositionally biased region" description="Basic and acidic residues" evidence="12">
    <location>
        <begin position="513"/>
        <end position="546"/>
    </location>
</feature>
<feature type="compositionally biased region" description="Basic and acidic residues" evidence="12">
    <location>
        <begin position="278"/>
        <end position="288"/>
    </location>
</feature>
<keyword evidence="8" id="KW-0832">Ubl conjugation</keyword>
<dbReference type="InterPro" id="IPR019787">
    <property type="entry name" value="Znf_PHD-finger"/>
</dbReference>
<dbReference type="InterPro" id="IPR050548">
    <property type="entry name" value="PcG_chromatin_remod_factors"/>
</dbReference>
<dbReference type="PANTHER" id="PTHR12247">
    <property type="entry name" value="POLYCOMB GROUP PROTEIN"/>
    <property type="match status" value="1"/>
</dbReference>
<gene>
    <name evidence="15" type="ORF">HCN44_004633</name>
</gene>
<evidence type="ECO:0000256" key="8">
    <source>
        <dbReference type="ARBA" id="ARBA00022843"/>
    </source>
</evidence>
<feature type="compositionally biased region" description="Low complexity" evidence="12">
    <location>
        <begin position="337"/>
        <end position="351"/>
    </location>
</feature>
<feature type="region of interest" description="Disordered" evidence="12">
    <location>
        <begin position="165"/>
        <end position="239"/>
    </location>
</feature>
<evidence type="ECO:0000313" key="16">
    <source>
        <dbReference type="Proteomes" id="UP000639338"/>
    </source>
</evidence>
<evidence type="ECO:0000256" key="5">
    <source>
        <dbReference type="ARBA" id="ARBA00022723"/>
    </source>
</evidence>
<dbReference type="GO" id="GO:0042393">
    <property type="term" value="F:histone binding"/>
    <property type="evidence" value="ECO:0007669"/>
    <property type="project" value="TreeGrafter"/>
</dbReference>
<keyword evidence="16" id="KW-1185">Reference proteome</keyword>
<dbReference type="SUPFAM" id="SSF47769">
    <property type="entry name" value="SAM/Pointed domain"/>
    <property type="match status" value="1"/>
</dbReference>
<sequence length="673" mass="77038">MQQHIAETLILNEEKILEAIDQLRRRKARPDSDRICHYLLKKYSVDAKDTIDDLHRLVESEKVIQVDYKGNKSYRNALNWTRLQLYKNRPDVYVKEKLNLSLINESITQLLVKEPDYLYQGVPSQHLLEQLINHLPSSISRKTIEEFLIKQVTIGNIAMLTNGNYSLVSDNDKNNRRYSSETSSDDRGTNKTSIKSGNSPEYPDDIDSNNQDSRSNTSRQQSPTSFDLSKDHDSSEESNNYLSSRYCNIINNKQTINDNKKRDLKDDNNCYSNLKRSSKSERKQRLQVRADDSMDLDIDFEEFERSAKELKESLKKCREVEEQYSDDNKDEDEAGRSSTNTSPTPSNNISGSGTGGGRSARRKRARKVFDPSDNNVVKRKRGRQSTSIIKPTIQAPQEPIELSPKINNKDGPNRQCSICTKDKPESLVACRDCTLRAHPSCIYSPEELLLKTGYSWQCARCKTCVVCSETTECGNMVSCMNCNDAYHHSCHIPKIPSKSSTKWKCCHCSDKYNSDKPDKPDKPEKSSKIKEQKEQKDFKEMKELKEPVLSIITSRPDTPTNPSTLPPVLSPQVSPTRSLGDSNDLSNRDSIDPNIPDASDWTSEQVYQYFARLFGPKEAEVFRVQDIDGHSLLLMKRSDVLIGMDLLLGPALKIYRHVLKLQMRRDDTKFYWL</sequence>
<evidence type="ECO:0000259" key="13">
    <source>
        <dbReference type="PROSITE" id="PS50016"/>
    </source>
</evidence>
<dbReference type="Pfam" id="PF00628">
    <property type="entry name" value="PHD"/>
    <property type="match status" value="1"/>
</dbReference>
<dbReference type="GO" id="GO:0045892">
    <property type="term" value="P:negative regulation of DNA-templated transcription"/>
    <property type="evidence" value="ECO:0007669"/>
    <property type="project" value="TreeGrafter"/>
</dbReference>
<reference evidence="15 16" key="1">
    <citation type="submission" date="2020-08" db="EMBL/GenBank/DDBJ databases">
        <title>Aphidius gifuensis genome sequencing and assembly.</title>
        <authorList>
            <person name="Du Z."/>
        </authorList>
    </citation>
    <scope>NUCLEOTIDE SEQUENCE [LARGE SCALE GENOMIC DNA]</scope>
    <source>
        <strain evidence="15">YNYX2018</strain>
        <tissue evidence="15">Adults</tissue>
    </source>
</reference>
<dbReference type="Gene3D" id="3.30.40.10">
    <property type="entry name" value="Zinc/RING finger domain, C3HC4 (zinc finger)"/>
    <property type="match status" value="2"/>
</dbReference>
<evidence type="ECO:0000256" key="10">
    <source>
        <dbReference type="ARBA" id="ARBA00023242"/>
    </source>
</evidence>
<keyword evidence="7" id="KW-0862">Zinc</keyword>
<evidence type="ECO:0000256" key="7">
    <source>
        <dbReference type="ARBA" id="ARBA00022833"/>
    </source>
</evidence>
<dbReference type="AlphaFoldDB" id="A0A834Y246"/>
<feature type="region of interest" description="Disordered" evidence="12">
    <location>
        <begin position="321"/>
        <end position="388"/>
    </location>
</feature>
<keyword evidence="9" id="KW-0156">Chromatin regulator</keyword>
<keyword evidence="5" id="KW-0479">Metal-binding</keyword>
<feature type="compositionally biased region" description="Acidic residues" evidence="12">
    <location>
        <begin position="322"/>
        <end position="333"/>
    </location>
</feature>
<dbReference type="PANTHER" id="PTHR12247:SF139">
    <property type="entry name" value="ATHERIN-RELATED"/>
    <property type="match status" value="1"/>
</dbReference>
<keyword evidence="6 11" id="KW-0863">Zinc-finger</keyword>
<evidence type="ECO:0000313" key="15">
    <source>
        <dbReference type="EMBL" id="KAF7995161.1"/>
    </source>
</evidence>
<evidence type="ECO:0000259" key="14">
    <source>
        <dbReference type="PROSITE" id="PS52014"/>
    </source>
</evidence>
<dbReference type="SMART" id="SM00249">
    <property type="entry name" value="PHD"/>
    <property type="match status" value="2"/>
</dbReference>
<comment type="caution">
    <text evidence="15">The sequence shown here is derived from an EMBL/GenBank/DDBJ whole genome shotgun (WGS) entry which is preliminary data.</text>
</comment>
<evidence type="ECO:0000256" key="11">
    <source>
        <dbReference type="PROSITE-ProRule" id="PRU00146"/>
    </source>
</evidence>
<dbReference type="GO" id="GO:0006325">
    <property type="term" value="P:chromatin organization"/>
    <property type="evidence" value="ECO:0007669"/>
    <property type="project" value="UniProtKB-KW"/>
</dbReference>
<keyword evidence="4" id="KW-0597">Phosphoprotein</keyword>
<name>A0A834Y246_APHGI</name>
<dbReference type="InterPro" id="IPR048589">
    <property type="entry name" value="SAMD1-like_WH"/>
</dbReference>
<dbReference type="Pfam" id="PF21524">
    <property type="entry name" value="SAMD1_WH"/>
    <property type="match status" value="1"/>
</dbReference>
<dbReference type="SUPFAM" id="SSF57903">
    <property type="entry name" value="FYVE/PHD zinc finger"/>
    <property type="match status" value="2"/>
</dbReference>
<dbReference type="GO" id="GO:0003677">
    <property type="term" value="F:DNA binding"/>
    <property type="evidence" value="ECO:0007669"/>
    <property type="project" value="InterPro"/>
</dbReference>
<dbReference type="Proteomes" id="UP000639338">
    <property type="component" value="Unassembled WGS sequence"/>
</dbReference>
<dbReference type="Gene3D" id="1.10.150.50">
    <property type="entry name" value="Transcription Factor, Ets-1"/>
    <property type="match status" value="1"/>
</dbReference>
<dbReference type="PROSITE" id="PS52014">
    <property type="entry name" value="SAMD1_WH"/>
    <property type="match status" value="1"/>
</dbReference>
<organism evidence="15 16">
    <name type="scientific">Aphidius gifuensis</name>
    <name type="common">Parasitoid wasp</name>
    <dbReference type="NCBI Taxonomy" id="684658"/>
    <lineage>
        <taxon>Eukaryota</taxon>
        <taxon>Metazoa</taxon>
        <taxon>Ecdysozoa</taxon>
        <taxon>Arthropoda</taxon>
        <taxon>Hexapoda</taxon>
        <taxon>Insecta</taxon>
        <taxon>Pterygota</taxon>
        <taxon>Neoptera</taxon>
        <taxon>Endopterygota</taxon>
        <taxon>Hymenoptera</taxon>
        <taxon>Apocrita</taxon>
        <taxon>Ichneumonoidea</taxon>
        <taxon>Braconidae</taxon>
        <taxon>Aphidiinae</taxon>
        <taxon>Aphidius</taxon>
    </lineage>
</organism>
<evidence type="ECO:0000256" key="3">
    <source>
        <dbReference type="ARBA" id="ARBA00022499"/>
    </source>
</evidence>
<feature type="domain" description="SAMD1-like winged helix (WH)" evidence="14">
    <location>
        <begin position="4"/>
        <end position="80"/>
    </location>
</feature>
<feature type="compositionally biased region" description="Polar residues" evidence="12">
    <location>
        <begin position="208"/>
        <end position="227"/>
    </location>
</feature>
<feature type="compositionally biased region" description="Basic and acidic residues" evidence="12">
    <location>
        <begin position="258"/>
        <end position="268"/>
    </location>
</feature>
<dbReference type="GO" id="GO:0005634">
    <property type="term" value="C:nucleus"/>
    <property type="evidence" value="ECO:0007669"/>
    <property type="project" value="UniProtKB-SubCell"/>
</dbReference>
<proteinExistence type="predicted"/>
<dbReference type="PROSITE" id="PS50016">
    <property type="entry name" value="ZF_PHD_2"/>
    <property type="match status" value="2"/>
</dbReference>
<feature type="compositionally biased region" description="Polar residues" evidence="12">
    <location>
        <begin position="551"/>
        <end position="563"/>
    </location>
</feature>
<dbReference type="EMBL" id="JACMRX010000002">
    <property type="protein sequence ID" value="KAF7995161.1"/>
    <property type="molecule type" value="Genomic_DNA"/>
</dbReference>
<accession>A0A834Y246</accession>
<evidence type="ECO:0000256" key="9">
    <source>
        <dbReference type="ARBA" id="ARBA00022853"/>
    </source>
</evidence>
<feature type="domain" description="PHD-type" evidence="13">
    <location>
        <begin position="413"/>
        <end position="464"/>
    </location>
</feature>
<keyword evidence="2" id="KW-0678">Repressor</keyword>
<evidence type="ECO:0000256" key="12">
    <source>
        <dbReference type="SAM" id="MobiDB-lite"/>
    </source>
</evidence>
<feature type="compositionally biased region" description="Basic and acidic residues" evidence="12">
    <location>
        <begin position="170"/>
        <end position="189"/>
    </location>
</feature>
<protein>
    <submittedName>
        <fullName evidence="15">Uncharacterized protein</fullName>
    </submittedName>
</protein>
<feature type="compositionally biased region" description="Polar residues" evidence="12">
    <location>
        <begin position="571"/>
        <end position="585"/>
    </location>
</feature>
<evidence type="ECO:0000256" key="2">
    <source>
        <dbReference type="ARBA" id="ARBA00022491"/>
    </source>
</evidence>
<evidence type="ECO:0000256" key="4">
    <source>
        <dbReference type="ARBA" id="ARBA00022553"/>
    </source>
</evidence>
<dbReference type="GO" id="GO:0003682">
    <property type="term" value="F:chromatin binding"/>
    <property type="evidence" value="ECO:0007669"/>
    <property type="project" value="TreeGrafter"/>
</dbReference>
<comment type="subcellular location">
    <subcellularLocation>
        <location evidence="1">Nucleus</location>
    </subcellularLocation>
</comment>
<evidence type="ECO:0000256" key="6">
    <source>
        <dbReference type="ARBA" id="ARBA00022771"/>
    </source>
</evidence>
<feature type="compositionally biased region" description="Polar residues" evidence="12">
    <location>
        <begin position="190"/>
        <end position="199"/>
    </location>
</feature>
<dbReference type="InterPro" id="IPR011011">
    <property type="entry name" value="Znf_FYVE_PHD"/>
</dbReference>
<feature type="region of interest" description="Disordered" evidence="12">
    <location>
        <begin position="513"/>
        <end position="597"/>
    </location>
</feature>
<evidence type="ECO:0000256" key="1">
    <source>
        <dbReference type="ARBA" id="ARBA00004123"/>
    </source>
</evidence>
<dbReference type="OrthoDB" id="10004495at2759"/>